<accession>A0AAE6M454</accession>
<dbReference type="AlphaFoldDB" id="A0AAE6M454"/>
<dbReference type="GeneID" id="61186582"/>
<organism evidence="1 2">
    <name type="scientific">Leuconostoc carnosum</name>
    <dbReference type="NCBI Taxonomy" id="1252"/>
    <lineage>
        <taxon>Bacteria</taxon>
        <taxon>Bacillati</taxon>
        <taxon>Bacillota</taxon>
        <taxon>Bacilli</taxon>
        <taxon>Lactobacillales</taxon>
        <taxon>Lactobacillaceae</taxon>
        <taxon>Leuconostoc</taxon>
    </lineage>
</organism>
<dbReference type="RefSeq" id="WP_014973988.1">
    <property type="nucleotide sequence ID" value="NZ_BPKR01000004.1"/>
</dbReference>
<reference evidence="1 2" key="1">
    <citation type="submission" date="2019-06" db="EMBL/GenBank/DDBJ databases">
        <title>Genome analyses of bacteria isolated from kimchi.</title>
        <authorList>
            <person name="Lee S."/>
            <person name="Ahn S."/>
            <person name="Roh S."/>
        </authorList>
    </citation>
    <scope>NUCLEOTIDE SEQUENCE [LARGE SCALE GENOMIC DNA]</scope>
    <source>
        <strain evidence="1 2">CBA3620</strain>
    </source>
</reference>
<name>A0AAE6M454_LEUCA</name>
<evidence type="ECO:0000313" key="2">
    <source>
        <dbReference type="Proteomes" id="UP000321332"/>
    </source>
</evidence>
<dbReference type="EMBL" id="CP042374">
    <property type="protein sequence ID" value="QEA33081.1"/>
    <property type="molecule type" value="Genomic_DNA"/>
</dbReference>
<protein>
    <submittedName>
        <fullName evidence="1">Hydrolase</fullName>
    </submittedName>
</protein>
<dbReference type="InterPro" id="IPR038765">
    <property type="entry name" value="Papain-like_cys_pep_sf"/>
</dbReference>
<dbReference type="InterPro" id="IPR024453">
    <property type="entry name" value="Peptidase_C92"/>
</dbReference>
<gene>
    <name evidence="1" type="ORF">FGL89_02420</name>
</gene>
<dbReference type="Gene3D" id="3.90.1720.10">
    <property type="entry name" value="endopeptidase domain like (from Nostoc punctiforme)"/>
    <property type="match status" value="1"/>
</dbReference>
<sequence>MKIKAADLLFVRNQHDDLDEAIAAATGDYIHVGIALDNYSVIHASGRYGVVIQSLTEFIENSGHADIYRPMTNQVDRVISQVQAFEGLPYNFSFYPDGPGLYCSQLVALAFKGVITFNEQPMQFGDGQHDISDFWLNYYFKLGLAVPLNQPGTNPTDMSHSDQLEYIGRI</sequence>
<dbReference type="Proteomes" id="UP000321332">
    <property type="component" value="Chromosome"/>
</dbReference>
<evidence type="ECO:0000313" key="1">
    <source>
        <dbReference type="EMBL" id="QEA33081.1"/>
    </source>
</evidence>
<proteinExistence type="predicted"/>
<keyword evidence="1" id="KW-0378">Hydrolase</keyword>
<dbReference type="OMA" id="TNPNDMS"/>
<dbReference type="GO" id="GO:0016787">
    <property type="term" value="F:hydrolase activity"/>
    <property type="evidence" value="ECO:0007669"/>
    <property type="project" value="UniProtKB-KW"/>
</dbReference>
<dbReference type="SUPFAM" id="SSF54001">
    <property type="entry name" value="Cysteine proteinases"/>
    <property type="match status" value="1"/>
</dbReference>
<dbReference type="Pfam" id="PF05708">
    <property type="entry name" value="Peptidase_C92"/>
    <property type="match status" value="1"/>
</dbReference>